<gene>
    <name evidence="1" type="ORF">AMQ22_00092</name>
</gene>
<sequence>MREIPAELKVMRERNRKIREDEEEDAERRAAKYLKENPDAPGYFDIRTLRIFFRKEAYDQMKNYYLNNSEITDRRVKGRMV</sequence>
<evidence type="ECO:0000313" key="1">
    <source>
        <dbReference type="EMBL" id="KYC53892.1"/>
    </source>
</evidence>
<accession>A0A150J9G4</accession>
<protein>
    <submittedName>
        <fullName evidence="1">Uncharacterized protein</fullName>
    </submittedName>
</protein>
<comment type="caution">
    <text evidence="1">The sequence shown here is derived from an EMBL/GenBank/DDBJ whole genome shotgun (WGS) entry which is preliminary data.</text>
</comment>
<organism evidence="1 2">
    <name type="scientific">Candidatus Methanofastidiosum methylothiophilum</name>
    <dbReference type="NCBI Taxonomy" id="1705564"/>
    <lineage>
        <taxon>Archaea</taxon>
        <taxon>Methanobacteriati</taxon>
        <taxon>Methanobacteriota</taxon>
        <taxon>Stenosarchaea group</taxon>
        <taxon>Candidatus Methanofastidiosia</taxon>
        <taxon>Candidatus Methanofastidiosales</taxon>
        <taxon>Candidatus Methanofastidiosaceae</taxon>
        <taxon>Candidatus Methanofastidiosum</taxon>
    </lineage>
</organism>
<evidence type="ECO:0000313" key="2">
    <source>
        <dbReference type="Proteomes" id="UP000075398"/>
    </source>
</evidence>
<reference evidence="1 2" key="1">
    <citation type="journal article" date="2016" name="ISME J.">
        <title>Chasing the elusive Euryarchaeota class WSA2: genomes reveal a uniquely fastidious methyl-reducing methanogen.</title>
        <authorList>
            <person name="Nobu M.K."/>
            <person name="Narihiro T."/>
            <person name="Kuroda K."/>
            <person name="Mei R."/>
            <person name="Liu W.T."/>
        </authorList>
    </citation>
    <scope>NUCLEOTIDE SEQUENCE [LARGE SCALE GENOMIC DNA]</scope>
    <source>
        <strain evidence="1">U1lsi0528_Bin055</strain>
    </source>
</reference>
<name>A0A150J9G4_9EURY</name>
<proteinExistence type="predicted"/>
<dbReference type="EMBL" id="LNGC01000001">
    <property type="protein sequence ID" value="KYC53892.1"/>
    <property type="molecule type" value="Genomic_DNA"/>
</dbReference>
<dbReference type="Proteomes" id="UP000075398">
    <property type="component" value="Unassembled WGS sequence"/>
</dbReference>
<dbReference type="AlphaFoldDB" id="A0A150J9G4"/>